<accession>A0A5J4NWW4</accession>
<proteinExistence type="predicted"/>
<dbReference type="GO" id="GO:0007165">
    <property type="term" value="P:signal transduction"/>
    <property type="evidence" value="ECO:0007669"/>
    <property type="project" value="TreeGrafter"/>
</dbReference>
<dbReference type="GO" id="GO:0005737">
    <property type="term" value="C:cytoplasm"/>
    <property type="evidence" value="ECO:0007669"/>
    <property type="project" value="TreeGrafter"/>
</dbReference>
<dbReference type="GO" id="GO:0030332">
    <property type="term" value="F:cyclin binding"/>
    <property type="evidence" value="ECO:0007669"/>
    <property type="project" value="TreeGrafter"/>
</dbReference>
<keyword evidence="6" id="KW-0067">ATP-binding</keyword>
<dbReference type="InterPro" id="IPR000719">
    <property type="entry name" value="Prot_kinase_dom"/>
</dbReference>
<reference evidence="8 9" key="1">
    <citation type="journal article" date="2019" name="Gigascience">
        <title>Whole-genome sequence of the oriental lung fluke Paragonimus westermani.</title>
        <authorList>
            <person name="Oey H."/>
            <person name="Zakrzewski M."/>
            <person name="Narain K."/>
            <person name="Devi K.R."/>
            <person name="Agatsuma T."/>
            <person name="Nawaratna S."/>
            <person name="Gobert G.N."/>
            <person name="Jones M.K."/>
            <person name="Ragan M.A."/>
            <person name="McManus D.P."/>
            <person name="Krause L."/>
        </authorList>
    </citation>
    <scope>NUCLEOTIDE SEQUENCE [LARGE SCALE GENOMIC DNA]</scope>
    <source>
        <strain evidence="8 9">IND2009</strain>
    </source>
</reference>
<dbReference type="InterPro" id="IPR050108">
    <property type="entry name" value="CDK"/>
</dbReference>
<evidence type="ECO:0000256" key="2">
    <source>
        <dbReference type="ARBA" id="ARBA00022527"/>
    </source>
</evidence>
<gene>
    <name evidence="8" type="ORF">DEA37_0010380</name>
</gene>
<feature type="domain" description="Protein kinase" evidence="7">
    <location>
        <begin position="165"/>
        <end position="226"/>
    </location>
</feature>
<evidence type="ECO:0000256" key="3">
    <source>
        <dbReference type="ARBA" id="ARBA00022679"/>
    </source>
</evidence>
<organism evidence="8 9">
    <name type="scientific">Paragonimus westermani</name>
    <dbReference type="NCBI Taxonomy" id="34504"/>
    <lineage>
        <taxon>Eukaryota</taxon>
        <taxon>Metazoa</taxon>
        <taxon>Spiralia</taxon>
        <taxon>Lophotrochozoa</taxon>
        <taxon>Platyhelminthes</taxon>
        <taxon>Trematoda</taxon>
        <taxon>Digenea</taxon>
        <taxon>Plagiorchiida</taxon>
        <taxon>Troglotremata</taxon>
        <taxon>Troglotrematidae</taxon>
        <taxon>Paragonimus</taxon>
    </lineage>
</organism>
<dbReference type="PANTHER" id="PTHR24056">
    <property type="entry name" value="CELL DIVISION PROTEIN KINASE"/>
    <property type="match status" value="1"/>
</dbReference>
<dbReference type="EMBL" id="QNGE01000673">
    <property type="protein sequence ID" value="KAA3679660.1"/>
    <property type="molecule type" value="Genomic_DNA"/>
</dbReference>
<keyword evidence="9" id="KW-1185">Reference proteome</keyword>
<dbReference type="Gene3D" id="3.30.200.20">
    <property type="entry name" value="Phosphorylase Kinase, domain 1"/>
    <property type="match status" value="1"/>
</dbReference>
<dbReference type="GO" id="GO:0004693">
    <property type="term" value="F:cyclin-dependent protein serine/threonine kinase activity"/>
    <property type="evidence" value="ECO:0007669"/>
    <property type="project" value="UniProtKB-EC"/>
</dbReference>
<comment type="caution">
    <text evidence="8">The sequence shown here is derived from an EMBL/GenBank/DDBJ whole genome shotgun (WGS) entry which is preliminary data.</text>
</comment>
<dbReference type="InterPro" id="IPR011009">
    <property type="entry name" value="Kinase-like_dom_sf"/>
</dbReference>
<evidence type="ECO:0000256" key="5">
    <source>
        <dbReference type="ARBA" id="ARBA00022777"/>
    </source>
</evidence>
<dbReference type="GO" id="GO:0010468">
    <property type="term" value="P:regulation of gene expression"/>
    <property type="evidence" value="ECO:0007669"/>
    <property type="project" value="TreeGrafter"/>
</dbReference>
<evidence type="ECO:0000313" key="9">
    <source>
        <dbReference type="Proteomes" id="UP000324629"/>
    </source>
</evidence>
<evidence type="ECO:0000259" key="7">
    <source>
        <dbReference type="PROSITE" id="PS50011"/>
    </source>
</evidence>
<evidence type="ECO:0000256" key="6">
    <source>
        <dbReference type="ARBA" id="ARBA00022840"/>
    </source>
</evidence>
<evidence type="ECO:0000313" key="8">
    <source>
        <dbReference type="EMBL" id="KAA3679660.1"/>
    </source>
</evidence>
<dbReference type="PANTHER" id="PTHR24056:SF254">
    <property type="entry name" value="CYCLIN-DEPENDENT KINASE 2"/>
    <property type="match status" value="1"/>
</dbReference>
<keyword evidence="2" id="KW-0723">Serine/threonine-protein kinase</keyword>
<dbReference type="SUPFAM" id="SSF56112">
    <property type="entry name" value="Protein kinase-like (PK-like)"/>
    <property type="match status" value="1"/>
</dbReference>
<protein>
    <recommendedName>
        <fullName evidence="1">cyclin-dependent kinase</fullName>
        <ecNumber evidence="1">2.7.11.22</ecNumber>
    </recommendedName>
</protein>
<keyword evidence="3" id="KW-0808">Transferase</keyword>
<dbReference type="AlphaFoldDB" id="A0A5J4NWW4"/>
<dbReference type="GO" id="GO:0010389">
    <property type="term" value="P:regulation of G2/M transition of mitotic cell cycle"/>
    <property type="evidence" value="ECO:0007669"/>
    <property type="project" value="TreeGrafter"/>
</dbReference>
<dbReference type="Pfam" id="PF00069">
    <property type="entry name" value="Pkinase"/>
    <property type="match status" value="1"/>
</dbReference>
<evidence type="ECO:0000256" key="1">
    <source>
        <dbReference type="ARBA" id="ARBA00012425"/>
    </source>
</evidence>
<dbReference type="GO" id="GO:0000307">
    <property type="term" value="C:cyclin-dependent protein kinase holoenzyme complex"/>
    <property type="evidence" value="ECO:0007669"/>
    <property type="project" value="TreeGrafter"/>
</dbReference>
<keyword evidence="4" id="KW-0547">Nucleotide-binding</keyword>
<dbReference type="Proteomes" id="UP000324629">
    <property type="component" value="Unassembled WGS sequence"/>
</dbReference>
<dbReference type="GO" id="GO:0000082">
    <property type="term" value="P:G1/S transition of mitotic cell cycle"/>
    <property type="evidence" value="ECO:0007669"/>
    <property type="project" value="TreeGrafter"/>
</dbReference>
<evidence type="ECO:0000256" key="4">
    <source>
        <dbReference type="ARBA" id="ARBA00022741"/>
    </source>
</evidence>
<dbReference type="EC" id="2.7.11.22" evidence="1"/>
<keyword evidence="5" id="KW-0418">Kinase</keyword>
<sequence>MFVVTRRNANWTCAPRPRKFWKRRKVDRGQNDHIHRSETEVCKNWIAHVTIINREEVLRYITRGVIDYAKGARQYVRSDASETRYGATSHAQFILKGWLLEHHGHPSPSRPRTGPLAADESKMARRDIIRRVQRQVHPGEVQRLGGNRASGTLKVTGQLQRLCPVLINSMLYVGTYGVVYKCKNKRTSKLAALKKIRLENDEEGVPSTAIREISLLKELQHPNIVK</sequence>
<name>A0A5J4NWW4_9TREM</name>
<dbReference type="GO" id="GO:0005524">
    <property type="term" value="F:ATP binding"/>
    <property type="evidence" value="ECO:0007669"/>
    <property type="project" value="UniProtKB-KW"/>
</dbReference>
<dbReference type="GO" id="GO:0005634">
    <property type="term" value="C:nucleus"/>
    <property type="evidence" value="ECO:0007669"/>
    <property type="project" value="TreeGrafter"/>
</dbReference>
<dbReference type="PROSITE" id="PS50011">
    <property type="entry name" value="PROTEIN_KINASE_DOM"/>
    <property type="match status" value="1"/>
</dbReference>